<feature type="domain" description="HTH araC/xylS-type" evidence="4">
    <location>
        <begin position="234"/>
        <end position="332"/>
    </location>
</feature>
<evidence type="ECO:0000313" key="6">
    <source>
        <dbReference type="Proteomes" id="UP000025241"/>
    </source>
</evidence>
<dbReference type="STRING" id="1301098.PKB_3144"/>
<keyword evidence="2" id="KW-0238">DNA-binding</keyword>
<gene>
    <name evidence="5" type="ORF">PKB_3144</name>
</gene>
<dbReference type="Proteomes" id="UP000025241">
    <property type="component" value="Chromosome I"/>
</dbReference>
<dbReference type="InterPro" id="IPR018060">
    <property type="entry name" value="HTH_AraC"/>
</dbReference>
<dbReference type="GO" id="GO:0005829">
    <property type="term" value="C:cytosol"/>
    <property type="evidence" value="ECO:0007669"/>
    <property type="project" value="TreeGrafter"/>
</dbReference>
<dbReference type="RefSeq" id="WP_043253074.1">
    <property type="nucleotide sequence ID" value="NZ_HG322950.1"/>
</dbReference>
<dbReference type="AlphaFoldDB" id="A0A024HHW5"/>
<protein>
    <submittedName>
        <fullName evidence="5">AraC family transcriptional regulator</fullName>
    </submittedName>
</protein>
<dbReference type="InterPro" id="IPR009057">
    <property type="entry name" value="Homeodomain-like_sf"/>
</dbReference>
<reference evidence="5 6" key="1">
    <citation type="submission" date="2013-03" db="EMBL/GenBank/DDBJ databases">
        <authorList>
            <person name="Linke B."/>
        </authorList>
    </citation>
    <scope>NUCLEOTIDE SEQUENCE [LARGE SCALE GENOMIC DNA]</scope>
    <source>
        <strain evidence="5 6">B13</strain>
    </source>
</reference>
<dbReference type="PANTHER" id="PTHR47894">
    <property type="entry name" value="HTH-TYPE TRANSCRIPTIONAL REGULATOR GADX"/>
    <property type="match status" value="1"/>
</dbReference>
<accession>A0A024HHW5</accession>
<dbReference type="PRINTS" id="PR00032">
    <property type="entry name" value="HTHARAC"/>
</dbReference>
<organism evidence="5 6">
    <name type="scientific">Pseudomonas knackmussii (strain DSM 6978 / CCUG 54928 / LMG 23759 / B13)</name>
    <dbReference type="NCBI Taxonomy" id="1301098"/>
    <lineage>
        <taxon>Bacteria</taxon>
        <taxon>Pseudomonadati</taxon>
        <taxon>Pseudomonadota</taxon>
        <taxon>Gammaproteobacteria</taxon>
        <taxon>Pseudomonadales</taxon>
        <taxon>Pseudomonadaceae</taxon>
        <taxon>Pseudomonas</taxon>
    </lineage>
</organism>
<dbReference type="Pfam" id="PF12833">
    <property type="entry name" value="HTH_18"/>
    <property type="match status" value="1"/>
</dbReference>
<keyword evidence="6" id="KW-1185">Reference proteome</keyword>
<evidence type="ECO:0000256" key="1">
    <source>
        <dbReference type="ARBA" id="ARBA00023015"/>
    </source>
</evidence>
<evidence type="ECO:0000256" key="2">
    <source>
        <dbReference type="ARBA" id="ARBA00023125"/>
    </source>
</evidence>
<dbReference type="SMART" id="SM00342">
    <property type="entry name" value="HTH_ARAC"/>
    <property type="match status" value="1"/>
</dbReference>
<name>A0A024HHW5_PSEKB</name>
<dbReference type="InterPro" id="IPR020449">
    <property type="entry name" value="Tscrpt_reg_AraC-type_HTH"/>
</dbReference>
<dbReference type="Pfam" id="PF12625">
    <property type="entry name" value="Arabinose_bd"/>
    <property type="match status" value="1"/>
</dbReference>
<reference evidence="5 6" key="2">
    <citation type="submission" date="2014-05" db="EMBL/GenBank/DDBJ databases">
        <title>Genome sequence of the 3-chlorobenzoate degrading bacterium Pseudomonas knackmussii B13 shows multiple evidence for horizontal gene transfer.</title>
        <authorList>
            <person name="Miyazaki R."/>
            <person name="Bertelli C."/>
            <person name="Falquet L."/>
            <person name="Robinson-Rechavi M."/>
            <person name="Gharib W."/>
            <person name="Roy S."/>
            <person name="Van der Meer J.R."/>
        </authorList>
    </citation>
    <scope>NUCLEOTIDE SEQUENCE [LARGE SCALE GENOMIC DNA]</scope>
    <source>
        <strain evidence="5 6">B13</strain>
    </source>
</reference>
<dbReference type="PROSITE" id="PS01124">
    <property type="entry name" value="HTH_ARAC_FAMILY_2"/>
    <property type="match status" value="1"/>
</dbReference>
<dbReference type="Gene3D" id="1.10.10.60">
    <property type="entry name" value="Homeodomain-like"/>
    <property type="match status" value="1"/>
</dbReference>
<dbReference type="PATRIC" id="fig|1301098.3.peg.3171"/>
<dbReference type="GO" id="GO:0003700">
    <property type="term" value="F:DNA-binding transcription factor activity"/>
    <property type="evidence" value="ECO:0007669"/>
    <property type="project" value="InterPro"/>
</dbReference>
<keyword evidence="3" id="KW-0804">Transcription</keyword>
<evidence type="ECO:0000313" key="5">
    <source>
        <dbReference type="EMBL" id="CDF84491.1"/>
    </source>
</evidence>
<dbReference type="GO" id="GO:0000976">
    <property type="term" value="F:transcription cis-regulatory region binding"/>
    <property type="evidence" value="ECO:0007669"/>
    <property type="project" value="TreeGrafter"/>
</dbReference>
<dbReference type="HOGENOM" id="CLU_047522_1_2_6"/>
<dbReference type="SUPFAM" id="SSF46689">
    <property type="entry name" value="Homeodomain-like"/>
    <property type="match status" value="1"/>
</dbReference>
<keyword evidence="1" id="KW-0805">Transcription regulation</keyword>
<dbReference type="PANTHER" id="PTHR47894:SF4">
    <property type="entry name" value="HTH-TYPE TRANSCRIPTIONAL REGULATOR GADX"/>
    <property type="match status" value="1"/>
</dbReference>
<evidence type="ECO:0000259" key="4">
    <source>
        <dbReference type="PROSITE" id="PS01124"/>
    </source>
</evidence>
<sequence length="350" mass="39140">MTDYARASGLHGLPGYAASQSLNAQDLLRDAGLPGDLLEHPESLVAYRKMARVVELGAQRSGNPLFGLELGLQQSIAGTIGPLLYLARNSRDVGEALREIGRYFHVHASAARIRLEVQGDLALFHYDPVEAEEVASSRPIVELVLGGGLQLMRLLLGNRWQPRALLLQHAPVKNPQSYSRLLGLVPQFNAPINAWVFDARLLDIPLSSADPELKRLVRQHLDTLGQASVEDLPNHVQQIIRNFLPQGRVAIEQVANYLSLSSRTLQRYLAEEDTSFNLILDQTRKAMASRYLNDSEINLTQLAEILGYSELSAFSRAFNRWFGVSPREWKKRQGQGKSRRLIGQIQRKAR</sequence>
<dbReference type="OrthoDB" id="6506763at2"/>
<dbReference type="eggNOG" id="COG2207">
    <property type="taxonomic scope" value="Bacteria"/>
</dbReference>
<dbReference type="KEGG" id="pkc:PKB_3144"/>
<dbReference type="InterPro" id="IPR032687">
    <property type="entry name" value="AraC-type_N"/>
</dbReference>
<evidence type="ECO:0000256" key="3">
    <source>
        <dbReference type="ARBA" id="ARBA00023163"/>
    </source>
</evidence>
<dbReference type="EMBL" id="HG322950">
    <property type="protein sequence ID" value="CDF84491.1"/>
    <property type="molecule type" value="Genomic_DNA"/>
</dbReference>
<proteinExistence type="predicted"/>